<evidence type="ECO:0000256" key="9">
    <source>
        <dbReference type="HAMAP-Rule" id="MF_00197"/>
    </source>
</evidence>
<dbReference type="FunFam" id="3.10.310.10:FF:000001">
    <property type="entry name" value="Diaminopimelate epimerase"/>
    <property type="match status" value="1"/>
</dbReference>
<evidence type="ECO:0000256" key="5">
    <source>
        <dbReference type="ARBA" id="ARBA00022605"/>
    </source>
</evidence>
<dbReference type="Pfam" id="PF01678">
    <property type="entry name" value="DAP_epimerase"/>
    <property type="match status" value="2"/>
</dbReference>
<dbReference type="PANTHER" id="PTHR31689:SF0">
    <property type="entry name" value="DIAMINOPIMELATE EPIMERASE"/>
    <property type="match status" value="1"/>
</dbReference>
<comment type="pathway">
    <text evidence="1 9">Amino-acid biosynthesis; L-lysine biosynthesis via DAP pathway; DL-2,6-diaminopimelate from LL-2,6-diaminopimelate: step 1/1.</text>
</comment>
<dbReference type="OrthoDB" id="9805408at2"/>
<feature type="active site" description="Proton donor" evidence="9">
    <location>
        <position position="73"/>
    </location>
</feature>
<feature type="active site" evidence="10">
    <location>
        <position position="73"/>
    </location>
</feature>
<comment type="caution">
    <text evidence="9">Lacks conserved residue(s) required for the propagation of feature annotation.</text>
</comment>
<evidence type="ECO:0000256" key="7">
    <source>
        <dbReference type="ARBA" id="ARBA00023235"/>
    </source>
</evidence>
<dbReference type="EMBL" id="FMYW01000017">
    <property type="protein sequence ID" value="SDC72575.1"/>
    <property type="molecule type" value="Genomic_DNA"/>
</dbReference>
<keyword evidence="6 9" id="KW-0457">Lysine biosynthesis</keyword>
<feature type="site" description="Could be important to modulate the pK values of the two catalytic cysteine residues" evidence="9">
    <location>
        <position position="227"/>
    </location>
</feature>
<feature type="binding site" evidence="9">
    <location>
        <begin position="237"/>
        <end position="238"/>
    </location>
    <ligand>
        <name>substrate</name>
    </ligand>
</feature>
<keyword evidence="5 9" id="KW-0028">Amino-acid biosynthesis</keyword>
<feature type="binding site" evidence="9">
    <location>
        <begin position="74"/>
        <end position="75"/>
    </location>
    <ligand>
        <name>substrate</name>
    </ligand>
</feature>
<evidence type="ECO:0000256" key="6">
    <source>
        <dbReference type="ARBA" id="ARBA00023154"/>
    </source>
</evidence>
<comment type="similarity">
    <text evidence="2 9">Belongs to the diaminopimelate epimerase family.</text>
</comment>
<comment type="catalytic activity">
    <reaction evidence="8 9">
        <text>(2S,6S)-2,6-diaminopimelate = meso-2,6-diaminopimelate</text>
        <dbReference type="Rhea" id="RHEA:15393"/>
        <dbReference type="ChEBI" id="CHEBI:57609"/>
        <dbReference type="ChEBI" id="CHEBI:57791"/>
        <dbReference type="EC" id="5.1.1.7"/>
    </reaction>
</comment>
<feature type="binding site" evidence="9">
    <location>
        <position position="13"/>
    </location>
    <ligand>
        <name>substrate</name>
    </ligand>
</feature>
<evidence type="ECO:0000256" key="1">
    <source>
        <dbReference type="ARBA" id="ARBA00005196"/>
    </source>
</evidence>
<dbReference type="InterPro" id="IPR018510">
    <property type="entry name" value="DAP_epimerase_AS"/>
</dbReference>
<evidence type="ECO:0000256" key="4">
    <source>
        <dbReference type="ARBA" id="ARBA00022490"/>
    </source>
</evidence>
<feature type="binding site" evidence="9">
    <location>
        <position position="64"/>
    </location>
    <ligand>
        <name>substrate</name>
    </ligand>
</feature>
<dbReference type="GO" id="GO:0009089">
    <property type="term" value="P:lysine biosynthetic process via diaminopimelate"/>
    <property type="evidence" value="ECO:0007669"/>
    <property type="project" value="UniProtKB-UniRule"/>
</dbReference>
<dbReference type="RefSeq" id="WP_093731068.1">
    <property type="nucleotide sequence ID" value="NZ_FMYW01000017.1"/>
</dbReference>
<name>A0A1G6NZG8_9FIRM</name>
<dbReference type="NCBIfam" id="TIGR00652">
    <property type="entry name" value="DapF"/>
    <property type="match status" value="1"/>
</dbReference>
<dbReference type="GO" id="GO:0008837">
    <property type="term" value="F:diaminopimelate epimerase activity"/>
    <property type="evidence" value="ECO:0007669"/>
    <property type="project" value="UniProtKB-UniRule"/>
</dbReference>
<evidence type="ECO:0000256" key="8">
    <source>
        <dbReference type="ARBA" id="ARBA00051712"/>
    </source>
</evidence>
<comment type="subcellular location">
    <subcellularLocation>
        <location evidence="9">Cytoplasm</location>
    </subcellularLocation>
</comment>
<evidence type="ECO:0000256" key="2">
    <source>
        <dbReference type="ARBA" id="ARBA00010219"/>
    </source>
</evidence>
<proteinExistence type="inferred from homology"/>
<evidence type="ECO:0000256" key="10">
    <source>
        <dbReference type="PROSITE-ProRule" id="PRU10125"/>
    </source>
</evidence>
<dbReference type="EC" id="5.1.1.7" evidence="3 9"/>
<gene>
    <name evidence="9" type="primary">dapF</name>
    <name evidence="11" type="ORF">SAMN04487864_11737</name>
</gene>
<organism evidence="11 12">
    <name type="scientific">Succiniclasticum ruminis</name>
    <dbReference type="NCBI Taxonomy" id="40841"/>
    <lineage>
        <taxon>Bacteria</taxon>
        <taxon>Bacillati</taxon>
        <taxon>Bacillota</taxon>
        <taxon>Negativicutes</taxon>
        <taxon>Acidaminococcales</taxon>
        <taxon>Acidaminococcaceae</taxon>
        <taxon>Succiniclasticum</taxon>
    </lineage>
</organism>
<feature type="binding site" evidence="9">
    <location>
        <position position="209"/>
    </location>
    <ligand>
        <name>substrate</name>
    </ligand>
</feature>
<accession>A0A1G6NZG8</accession>
<dbReference type="AlphaFoldDB" id="A0A1G6NZG8"/>
<dbReference type="InterPro" id="IPR001653">
    <property type="entry name" value="DAP_epimerase_DapF"/>
</dbReference>
<evidence type="ECO:0000313" key="11">
    <source>
        <dbReference type="EMBL" id="SDC72575.1"/>
    </source>
</evidence>
<evidence type="ECO:0000313" key="12">
    <source>
        <dbReference type="Proteomes" id="UP000198943"/>
    </source>
</evidence>
<dbReference type="PANTHER" id="PTHR31689">
    <property type="entry name" value="DIAMINOPIMELATE EPIMERASE, CHLOROPLASTIC"/>
    <property type="match status" value="1"/>
</dbReference>
<feature type="binding site" evidence="9">
    <location>
        <position position="176"/>
    </location>
    <ligand>
        <name>substrate</name>
    </ligand>
</feature>
<keyword evidence="4 9" id="KW-0963">Cytoplasm</keyword>
<feature type="active site" description="Proton acceptor" evidence="9">
    <location>
        <position position="236"/>
    </location>
</feature>
<dbReference type="SUPFAM" id="SSF54506">
    <property type="entry name" value="Diaminopimelate epimerase-like"/>
    <property type="match status" value="2"/>
</dbReference>
<comment type="subunit">
    <text evidence="9">Homodimer.</text>
</comment>
<dbReference type="HAMAP" id="MF_00197">
    <property type="entry name" value="DAP_epimerase"/>
    <property type="match status" value="1"/>
</dbReference>
<sequence>MKFKFSKMHGCGNDYVYVDCTQQEMSNPEAVARFVSRYHYGIGSDGLILICPSEVADFKMRMFNADGSEGKMCGNGIRCVAKYVYDYHLTDKNPVSIETLGGIKTIDLIIDNGKVTEAKVDMGQPETRPRMIPMITDHYIFVDQSLVLRETTIVGTDNKTYKEKFFFNGTAVSMGNPHFVVFVPDVDALDLEDLGPQFEHHKLFPEGVNTEFVQIIDENTVKFRVWERGSGETLACGTGACAVNYACMKLKKAGAMDKPLNVQARGGMLKVTYESGSNHIYLQGPAVEVFSGEIEIPEEALQ</sequence>
<feature type="binding site" evidence="9">
    <location>
        <begin position="227"/>
        <end position="228"/>
    </location>
    <ligand>
        <name>substrate</name>
    </ligand>
</feature>
<dbReference type="Proteomes" id="UP000198943">
    <property type="component" value="Unassembled WGS sequence"/>
</dbReference>
<reference evidence="12" key="1">
    <citation type="submission" date="2016-10" db="EMBL/GenBank/DDBJ databases">
        <authorList>
            <person name="Varghese N."/>
            <person name="Submissions S."/>
        </authorList>
    </citation>
    <scope>NUCLEOTIDE SEQUENCE [LARGE SCALE GENOMIC DNA]</scope>
    <source>
        <strain evidence="12">DSM 11005</strain>
    </source>
</reference>
<dbReference type="GO" id="GO:0005829">
    <property type="term" value="C:cytosol"/>
    <property type="evidence" value="ECO:0007669"/>
    <property type="project" value="TreeGrafter"/>
</dbReference>
<evidence type="ECO:0000256" key="3">
    <source>
        <dbReference type="ARBA" id="ARBA00013080"/>
    </source>
</evidence>
<keyword evidence="12" id="KW-1185">Reference proteome</keyword>
<keyword evidence="7 9" id="KW-0413">Isomerase</keyword>
<comment type="function">
    <text evidence="9">Catalyzes the stereoinversion of LL-2,6-diaminopimelate (L,L-DAP) to meso-diaminopimelate (meso-DAP), a precursor of L-lysine and an essential component of the bacterial peptidoglycan.</text>
</comment>
<protein>
    <recommendedName>
        <fullName evidence="3 9">Diaminopimelate epimerase</fullName>
        <shortName evidence="9">DAP epimerase</shortName>
        <ecNumber evidence="3 9">5.1.1.7</ecNumber>
    </recommendedName>
    <alternativeName>
        <fullName evidence="9">PLP-independent amino acid racemase</fullName>
    </alternativeName>
</protein>
<dbReference type="PROSITE" id="PS01326">
    <property type="entry name" value="DAP_EPIMERASE"/>
    <property type="match status" value="1"/>
</dbReference>
<dbReference type="UniPathway" id="UPA00034">
    <property type="reaction ID" value="UER00025"/>
</dbReference>
<dbReference type="Gene3D" id="3.10.310.10">
    <property type="entry name" value="Diaminopimelate Epimerase, Chain A, domain 1"/>
    <property type="match status" value="2"/>
</dbReference>
<feature type="site" description="Could be important to modulate the pK values of the two catalytic cysteine residues" evidence="9">
    <location>
        <position position="178"/>
    </location>
</feature>